<evidence type="ECO:0000313" key="5">
    <source>
        <dbReference type="EMBL" id="SHG76810.1"/>
    </source>
</evidence>
<gene>
    <name evidence="5" type="ORF">SAMN05443551_0521</name>
</gene>
<keyword evidence="3" id="KW-0560">Oxidoreductase</keyword>
<evidence type="ECO:0000259" key="4">
    <source>
        <dbReference type="PROSITE" id="PS50042"/>
    </source>
</evidence>
<evidence type="ECO:0000256" key="3">
    <source>
        <dbReference type="ARBA" id="ARBA00023002"/>
    </source>
</evidence>
<dbReference type="Pfam" id="PF00027">
    <property type="entry name" value="cNMP_binding"/>
    <property type="match status" value="1"/>
</dbReference>
<dbReference type="AlphaFoldDB" id="A0A1M5MHL0"/>
<protein>
    <recommendedName>
        <fullName evidence="1">Thioredoxin reductase</fullName>
    </recommendedName>
</protein>
<dbReference type="GO" id="GO:0016491">
    <property type="term" value="F:oxidoreductase activity"/>
    <property type="evidence" value="ECO:0007669"/>
    <property type="project" value="UniProtKB-KW"/>
</dbReference>
<evidence type="ECO:0000256" key="2">
    <source>
        <dbReference type="ARBA" id="ARBA00022630"/>
    </source>
</evidence>
<dbReference type="InterPro" id="IPR014710">
    <property type="entry name" value="RmlC-like_jellyroll"/>
</dbReference>
<evidence type="ECO:0000256" key="1">
    <source>
        <dbReference type="ARBA" id="ARBA00018719"/>
    </source>
</evidence>
<dbReference type="Pfam" id="PF07992">
    <property type="entry name" value="Pyr_redox_2"/>
    <property type="match status" value="1"/>
</dbReference>
<dbReference type="PRINTS" id="PR00368">
    <property type="entry name" value="FADPNR"/>
</dbReference>
<dbReference type="Proteomes" id="UP000184221">
    <property type="component" value="Unassembled WGS sequence"/>
</dbReference>
<dbReference type="InterPro" id="IPR023753">
    <property type="entry name" value="FAD/NAD-binding_dom"/>
</dbReference>
<reference evidence="5 6" key="1">
    <citation type="submission" date="2016-11" db="EMBL/GenBank/DDBJ databases">
        <authorList>
            <person name="Jaros S."/>
            <person name="Januszkiewicz K."/>
            <person name="Wedrychowicz H."/>
        </authorList>
    </citation>
    <scope>NUCLEOTIDE SEQUENCE [LARGE SCALE GENOMIC DNA]</scope>
    <source>
        <strain evidence="5 6">DSM 29431</strain>
    </source>
</reference>
<dbReference type="Gene3D" id="2.60.120.10">
    <property type="entry name" value="Jelly Rolls"/>
    <property type="match status" value="1"/>
</dbReference>
<dbReference type="InterPro" id="IPR036188">
    <property type="entry name" value="FAD/NAD-bd_sf"/>
</dbReference>
<feature type="domain" description="Cyclic nucleotide-binding" evidence="4">
    <location>
        <begin position="29"/>
        <end position="131"/>
    </location>
</feature>
<organism evidence="5 6">
    <name type="scientific">Marivita hallyeonensis</name>
    <dbReference type="NCBI Taxonomy" id="996342"/>
    <lineage>
        <taxon>Bacteria</taxon>
        <taxon>Pseudomonadati</taxon>
        <taxon>Pseudomonadota</taxon>
        <taxon>Alphaproteobacteria</taxon>
        <taxon>Rhodobacterales</taxon>
        <taxon>Roseobacteraceae</taxon>
        <taxon>Marivita</taxon>
    </lineage>
</organism>
<dbReference type="STRING" id="996342.SAMN05443551_0521"/>
<evidence type="ECO:0000313" key="6">
    <source>
        <dbReference type="Proteomes" id="UP000184221"/>
    </source>
</evidence>
<dbReference type="RefSeq" id="WP_072775950.1">
    <property type="nucleotide sequence ID" value="NZ_FQXC01000001.1"/>
</dbReference>
<name>A0A1M5MHL0_9RHOB</name>
<dbReference type="PROSITE" id="PS50042">
    <property type="entry name" value="CNMP_BINDING_3"/>
    <property type="match status" value="1"/>
</dbReference>
<dbReference type="SUPFAM" id="SSF51206">
    <property type="entry name" value="cAMP-binding domain-like"/>
    <property type="match status" value="1"/>
</dbReference>
<sequence>MESFAADLATMARTPLTDEHVALLRRNGEEREIHAGGDVQKAGQPSTEFFYLLDGETEAINPSTGTRYGTATLGPGQFFGELNFLSGGKAMIGSRCVKDSRFIVVPRDTMLDLMSRTPEMSDIIITVFAARRRRLLETQESGLTLVGLDQSGPLRQIAAFAGRNRLPWRDVAIGSDEGKRLAANCDVPPDEPFLVIGDRMPICDPTPSKVAEILGLDLSIDPEKIYDTVIVGAGPAGVAAGVYAGAEGLSALVVEDINIGGQAGTSSRIENYMGFPTGISGSDLVGRGEIQALKFGTRFAMPRRVSSMTQTDGRFCLTLDNGREVPCKSVIVATGVQYRKLPLDRLEEFENNGIYYAATETEARFCRDSDVAVIGGGNSAGQAAMYLAQTARHVHVLVRGASLASSMSDYLLSRLQAHPRITIHTRTSVRDLHGDSTLTCLTIHDSTSGMDWELRTHALFIMVGAAPNTDWLSGLVQLDDKGFIVTGPEVGADSPYGTSCPGVFAVGDVRAGSVKRVASAVGEGSVVMSRVWEHVND</sequence>
<dbReference type="CDD" id="cd00038">
    <property type="entry name" value="CAP_ED"/>
    <property type="match status" value="1"/>
</dbReference>
<dbReference type="PANTHER" id="PTHR48105">
    <property type="entry name" value="THIOREDOXIN REDUCTASE 1-RELATED-RELATED"/>
    <property type="match status" value="1"/>
</dbReference>
<dbReference type="PRINTS" id="PR00469">
    <property type="entry name" value="PNDRDTASEII"/>
</dbReference>
<dbReference type="SMART" id="SM00100">
    <property type="entry name" value="cNMP"/>
    <property type="match status" value="1"/>
</dbReference>
<dbReference type="SUPFAM" id="SSF51905">
    <property type="entry name" value="FAD/NAD(P)-binding domain"/>
    <property type="match status" value="1"/>
</dbReference>
<keyword evidence="2" id="KW-0285">Flavoprotein</keyword>
<dbReference type="EMBL" id="FQXC01000001">
    <property type="protein sequence ID" value="SHG76810.1"/>
    <property type="molecule type" value="Genomic_DNA"/>
</dbReference>
<dbReference type="InterPro" id="IPR000595">
    <property type="entry name" value="cNMP-bd_dom"/>
</dbReference>
<dbReference type="InterPro" id="IPR050097">
    <property type="entry name" value="Ferredoxin-NADP_redctase_2"/>
</dbReference>
<accession>A0A1M5MHL0</accession>
<dbReference type="InterPro" id="IPR018490">
    <property type="entry name" value="cNMP-bd_dom_sf"/>
</dbReference>
<dbReference type="OrthoDB" id="9786503at2"/>
<keyword evidence="6" id="KW-1185">Reference proteome</keyword>
<proteinExistence type="predicted"/>
<dbReference type="Gene3D" id="3.50.50.60">
    <property type="entry name" value="FAD/NAD(P)-binding domain"/>
    <property type="match status" value="2"/>
</dbReference>